<keyword evidence="2" id="KW-1185">Reference proteome</keyword>
<evidence type="ECO:0000313" key="1">
    <source>
        <dbReference type="EMBL" id="PON86172.1"/>
    </source>
</evidence>
<comment type="caution">
    <text evidence="1">The sequence shown here is derived from an EMBL/GenBank/DDBJ whole genome shotgun (WGS) entry which is preliminary data.</text>
</comment>
<name>A0A2P5EKY9_TREOI</name>
<sequence length="73" mass="8007">MGPGLSDLGQSHESALKLPNSIIFALKSFVGDNFILTHLIRYSSTGNGHKVNNTCERIIIQTQDPGLRDMIKP</sequence>
<organism evidence="1 2">
    <name type="scientific">Trema orientale</name>
    <name type="common">Charcoal tree</name>
    <name type="synonym">Celtis orientalis</name>
    <dbReference type="NCBI Taxonomy" id="63057"/>
    <lineage>
        <taxon>Eukaryota</taxon>
        <taxon>Viridiplantae</taxon>
        <taxon>Streptophyta</taxon>
        <taxon>Embryophyta</taxon>
        <taxon>Tracheophyta</taxon>
        <taxon>Spermatophyta</taxon>
        <taxon>Magnoliopsida</taxon>
        <taxon>eudicotyledons</taxon>
        <taxon>Gunneridae</taxon>
        <taxon>Pentapetalae</taxon>
        <taxon>rosids</taxon>
        <taxon>fabids</taxon>
        <taxon>Rosales</taxon>
        <taxon>Cannabaceae</taxon>
        <taxon>Trema</taxon>
    </lineage>
</organism>
<accession>A0A2P5EKY9</accession>
<evidence type="ECO:0000313" key="2">
    <source>
        <dbReference type="Proteomes" id="UP000237000"/>
    </source>
</evidence>
<dbReference type="AlphaFoldDB" id="A0A2P5EKY9"/>
<dbReference type="EMBL" id="JXTC01000136">
    <property type="protein sequence ID" value="PON86172.1"/>
    <property type="molecule type" value="Genomic_DNA"/>
</dbReference>
<dbReference type="OrthoDB" id="10273712at2759"/>
<protein>
    <submittedName>
        <fullName evidence="1">Uncharacterized protein</fullName>
    </submittedName>
</protein>
<gene>
    <name evidence="1" type="ORF">TorRG33x02_180460</name>
</gene>
<dbReference type="InParanoid" id="A0A2P5EKY9"/>
<proteinExistence type="predicted"/>
<reference evidence="2" key="1">
    <citation type="submission" date="2016-06" db="EMBL/GenBank/DDBJ databases">
        <title>Parallel loss of symbiosis genes in relatives of nitrogen-fixing non-legume Parasponia.</title>
        <authorList>
            <person name="Van Velzen R."/>
            <person name="Holmer R."/>
            <person name="Bu F."/>
            <person name="Rutten L."/>
            <person name="Van Zeijl A."/>
            <person name="Liu W."/>
            <person name="Santuari L."/>
            <person name="Cao Q."/>
            <person name="Sharma T."/>
            <person name="Shen D."/>
            <person name="Roswanjaya Y."/>
            <person name="Wardhani T."/>
            <person name="Kalhor M.S."/>
            <person name="Jansen J."/>
            <person name="Van den Hoogen J."/>
            <person name="Gungor B."/>
            <person name="Hartog M."/>
            <person name="Hontelez J."/>
            <person name="Verver J."/>
            <person name="Yang W.-C."/>
            <person name="Schijlen E."/>
            <person name="Repin R."/>
            <person name="Schilthuizen M."/>
            <person name="Schranz E."/>
            <person name="Heidstra R."/>
            <person name="Miyata K."/>
            <person name="Fedorova E."/>
            <person name="Kohlen W."/>
            <person name="Bisseling T."/>
            <person name="Smit S."/>
            <person name="Geurts R."/>
        </authorList>
    </citation>
    <scope>NUCLEOTIDE SEQUENCE [LARGE SCALE GENOMIC DNA]</scope>
    <source>
        <strain evidence="2">cv. RG33-2</strain>
    </source>
</reference>
<dbReference type="Proteomes" id="UP000237000">
    <property type="component" value="Unassembled WGS sequence"/>
</dbReference>